<organism evidence="3 4">
    <name type="scientific">Panagrellus redivivus</name>
    <name type="common">Microworm</name>
    <dbReference type="NCBI Taxonomy" id="6233"/>
    <lineage>
        <taxon>Eukaryota</taxon>
        <taxon>Metazoa</taxon>
        <taxon>Ecdysozoa</taxon>
        <taxon>Nematoda</taxon>
        <taxon>Chromadorea</taxon>
        <taxon>Rhabditida</taxon>
        <taxon>Tylenchina</taxon>
        <taxon>Panagrolaimomorpha</taxon>
        <taxon>Panagrolaimoidea</taxon>
        <taxon>Panagrolaimidae</taxon>
        <taxon>Panagrellus</taxon>
    </lineage>
</organism>
<keyword evidence="3" id="KW-1185">Reference proteome</keyword>
<proteinExistence type="predicted"/>
<dbReference type="Proteomes" id="UP000492821">
    <property type="component" value="Unassembled WGS sequence"/>
</dbReference>
<keyword evidence="2" id="KW-0812">Transmembrane</keyword>
<feature type="region of interest" description="Disordered" evidence="1">
    <location>
        <begin position="90"/>
        <end position="113"/>
    </location>
</feature>
<sequence length="133" mass="16099">MKFWEIALATYQYHWLYLFVYADIIIHPIILINRLTAMYETHTKFRITLKKFRFGDNVSEIVLRLHHRFYPKANHNNGLQRAQYRQNDNLQQANPYTDSEDTIRHRATRRPTDSELQDMLKILEMQKNAPHLI</sequence>
<reference evidence="3" key="1">
    <citation type="journal article" date="2013" name="Genetics">
        <title>The draft genome and transcriptome of Panagrellus redivivus are shaped by the harsh demands of a free-living lifestyle.</title>
        <authorList>
            <person name="Srinivasan J."/>
            <person name="Dillman A.R."/>
            <person name="Macchietto M.G."/>
            <person name="Heikkinen L."/>
            <person name="Lakso M."/>
            <person name="Fracchia K.M."/>
            <person name="Antoshechkin I."/>
            <person name="Mortazavi A."/>
            <person name="Wong G."/>
            <person name="Sternberg P.W."/>
        </authorList>
    </citation>
    <scope>NUCLEOTIDE SEQUENCE [LARGE SCALE GENOMIC DNA]</scope>
    <source>
        <strain evidence="3">MT8872</strain>
    </source>
</reference>
<protein>
    <submittedName>
        <fullName evidence="4">Uncharacterized protein</fullName>
    </submittedName>
</protein>
<accession>A0A7E4ULH0</accession>
<reference evidence="4" key="2">
    <citation type="submission" date="2020-10" db="UniProtKB">
        <authorList>
            <consortium name="WormBaseParasite"/>
        </authorList>
    </citation>
    <scope>IDENTIFICATION</scope>
</reference>
<evidence type="ECO:0000256" key="2">
    <source>
        <dbReference type="SAM" id="Phobius"/>
    </source>
</evidence>
<evidence type="ECO:0000313" key="3">
    <source>
        <dbReference type="Proteomes" id="UP000492821"/>
    </source>
</evidence>
<keyword evidence="2" id="KW-1133">Transmembrane helix</keyword>
<evidence type="ECO:0000313" key="4">
    <source>
        <dbReference type="WBParaSite" id="Pan_g10162.t1"/>
    </source>
</evidence>
<dbReference type="AlphaFoldDB" id="A0A7E4ULH0"/>
<keyword evidence="2" id="KW-0472">Membrane</keyword>
<name>A0A7E4ULH0_PANRE</name>
<dbReference type="WBParaSite" id="Pan_g10162.t1">
    <property type="protein sequence ID" value="Pan_g10162.t1"/>
    <property type="gene ID" value="Pan_g10162"/>
</dbReference>
<feature type="transmembrane region" description="Helical" evidence="2">
    <location>
        <begin position="15"/>
        <end position="36"/>
    </location>
</feature>
<evidence type="ECO:0000256" key="1">
    <source>
        <dbReference type="SAM" id="MobiDB-lite"/>
    </source>
</evidence>